<protein>
    <recommendedName>
        <fullName evidence="4">BTB domain-containing protein</fullName>
    </recommendedName>
</protein>
<dbReference type="Gene3D" id="1.25.40.420">
    <property type="match status" value="2"/>
</dbReference>
<dbReference type="Pfam" id="PF00651">
    <property type="entry name" value="BTB"/>
    <property type="match status" value="2"/>
</dbReference>
<dbReference type="OrthoDB" id="5948364at2759"/>
<dbReference type="InterPro" id="IPR015915">
    <property type="entry name" value="Kelch-typ_b-propeller"/>
</dbReference>
<dbReference type="CDD" id="cd18186">
    <property type="entry name" value="BTB_POZ_ZBTB_KLHL-like"/>
    <property type="match status" value="2"/>
</dbReference>
<dbReference type="Gene3D" id="2.120.10.80">
    <property type="entry name" value="Kelch-type beta propeller"/>
    <property type="match status" value="2"/>
</dbReference>
<organism evidence="5 6">
    <name type="scientific">Pocillopora damicornis</name>
    <name type="common">Cauliflower coral</name>
    <name type="synonym">Millepora damicornis</name>
    <dbReference type="NCBI Taxonomy" id="46731"/>
    <lineage>
        <taxon>Eukaryota</taxon>
        <taxon>Metazoa</taxon>
        <taxon>Cnidaria</taxon>
        <taxon>Anthozoa</taxon>
        <taxon>Hexacorallia</taxon>
        <taxon>Scleractinia</taxon>
        <taxon>Astrocoeniina</taxon>
        <taxon>Pocilloporidae</taxon>
        <taxon>Pocillopora</taxon>
    </lineage>
</organism>
<dbReference type="InterPro" id="IPR011333">
    <property type="entry name" value="SKP1/BTB/POZ_sf"/>
</dbReference>
<dbReference type="Pfam" id="PF07707">
    <property type="entry name" value="BACK"/>
    <property type="match status" value="2"/>
</dbReference>
<feature type="compositionally biased region" description="Acidic residues" evidence="3">
    <location>
        <begin position="1"/>
        <end position="12"/>
    </location>
</feature>
<dbReference type="PANTHER" id="PTHR45632:SF3">
    <property type="entry name" value="KELCH-LIKE PROTEIN 32"/>
    <property type="match status" value="1"/>
</dbReference>
<feature type="region of interest" description="Disordered" evidence="3">
    <location>
        <begin position="1"/>
        <end position="21"/>
    </location>
</feature>
<feature type="domain" description="BTB" evidence="4">
    <location>
        <begin position="613"/>
        <end position="681"/>
    </location>
</feature>
<gene>
    <name evidence="5" type="ORF">pdam_00003734</name>
</gene>
<proteinExistence type="predicted"/>
<dbReference type="SMART" id="SM00875">
    <property type="entry name" value="BACK"/>
    <property type="match status" value="2"/>
</dbReference>
<evidence type="ECO:0000256" key="1">
    <source>
        <dbReference type="ARBA" id="ARBA00022441"/>
    </source>
</evidence>
<dbReference type="AlphaFoldDB" id="A0A3M6UEZ4"/>
<dbReference type="FunFam" id="1.25.40.420:FF:000001">
    <property type="entry name" value="Kelch-like family member 12"/>
    <property type="match status" value="2"/>
</dbReference>
<reference evidence="5 6" key="1">
    <citation type="journal article" date="2018" name="Sci. Rep.">
        <title>Comparative analysis of the Pocillopora damicornis genome highlights role of immune system in coral evolution.</title>
        <authorList>
            <person name="Cunning R."/>
            <person name="Bay R.A."/>
            <person name="Gillette P."/>
            <person name="Baker A.C."/>
            <person name="Traylor-Knowles N."/>
        </authorList>
    </citation>
    <scope>NUCLEOTIDE SEQUENCE [LARGE SCALE GENOMIC DNA]</scope>
    <source>
        <strain evidence="5">RSMAS</strain>
        <tissue evidence="5">Whole animal</tissue>
    </source>
</reference>
<dbReference type="Proteomes" id="UP000275408">
    <property type="component" value="Unassembled WGS sequence"/>
</dbReference>
<evidence type="ECO:0000313" key="5">
    <source>
        <dbReference type="EMBL" id="RMX51998.1"/>
    </source>
</evidence>
<dbReference type="SUPFAM" id="SSF117281">
    <property type="entry name" value="Kelch motif"/>
    <property type="match status" value="2"/>
</dbReference>
<dbReference type="SMART" id="SM00612">
    <property type="entry name" value="Kelch"/>
    <property type="match status" value="4"/>
</dbReference>
<sequence>MAEVSSDDEDDEHVSIPQETLDCHGPFDITLVVEDGIEINAHKQVLSKASEFFDTLLNGKMRESTERVIQLEMLTEADLRHVLEFVYNGNFQILTKDQAQHLYAVADYLFVQGLQKLCEDYLISKLNISNCISTYSFAQIYSSEKLISFAMRFILSNFTAVAKEEEFLNLSIEAVKVWISSDEINIDAEKDVYHVIVAWVARDVNERMEYFAELLSLVRLVYISRDYLVNHIATSDIVRESESCFRLVRNIINSIDRGNPENTLFAPPRKSLETTVIVSCIQKGPEQLLCYFPCRKRWFKSHNSSPICDQVISSRGKLYFLSKPKRTLLRYDPFFDQWKTLSVEGTRYLLQVFVSDEGDMYSLELDIETSCSDCASLPPPKTDRHHLEGMVNVVSCGKQHLSCITKYDHESNRWKQITSFDLGSRKGICFISNADYIYLIGGINRETNEILSVVNRYNLRTNKWEKVADIQEGRERAYGVASQGKIFITGGSKEICVSTSCEMYNENTNKWHSIASRRMPRRRGSMICADNKLYVVDGYVWNERGFRGKIECYDAEEDEWSEVTEIPVEQGMYTWYLVNSCKLRLFKETSLRWKPVTVGTDLQNPQKQFRRPCDVTVVVKDGKEFDTHGHVLSEASPFFEKLLGSEMRERKERKIRLEMLTEQIWGKILSFIYSGTVQIHNEQDARDLISMADYFLIKQLKNIAGEFLAQNLETSNCISTYHFAEKYRCEELLFDTKRFILRNFSTIATTEDFSNMSSKEVEMWISSDETNIQAEEDVFKVILRWIMRNRKERKQYFYELFRHVRLAYVSVTYLRKVIATSNLVRDNRKCLRLVKDAIKKSKKSHRPSVWPRKSLETPLITVCVDKRIFSYFPRQDKWSRLGESKPPCSIIFSSRGQLYFVNQVYHKLLRYDSFSHRWTTLPYNEKKSMRQVYISSKDEIFALMIDDRISCLGCISLRSSRALESTEHEEIQHPPRCGKSHLSSVMRYRPEINLWQETSSFDLGSRDGICFVASEKFVYLIGGHIRGANKILTDVDRFDFTRNSWSKAADMWEPRHCPYGAALHGKVYITDNGGYDLENFTFKRTCEVYSEATDEWHFVANMTIPRSRHGSMLCVDEKICVLDDYFKSMSYLGIKIHCYDPDKDEWQEQTDHKIPVKRGYSVGSTTHYSLHTCATSIFQPGQRLASESSTTTFDKFKCLIM</sequence>
<feature type="domain" description="BTB" evidence="4">
    <location>
        <begin position="27"/>
        <end position="95"/>
    </location>
</feature>
<evidence type="ECO:0000259" key="4">
    <source>
        <dbReference type="PROSITE" id="PS50097"/>
    </source>
</evidence>
<evidence type="ECO:0000256" key="2">
    <source>
        <dbReference type="ARBA" id="ARBA00022737"/>
    </source>
</evidence>
<dbReference type="SMART" id="SM00225">
    <property type="entry name" value="BTB"/>
    <property type="match status" value="2"/>
</dbReference>
<dbReference type="InterPro" id="IPR011498">
    <property type="entry name" value="Kelch_2"/>
</dbReference>
<dbReference type="PROSITE" id="PS50097">
    <property type="entry name" value="BTB"/>
    <property type="match status" value="2"/>
</dbReference>
<keyword evidence="2" id="KW-0677">Repeat</keyword>
<dbReference type="STRING" id="46731.A0A3M6UEZ4"/>
<dbReference type="InterPro" id="IPR006652">
    <property type="entry name" value="Kelch_1"/>
</dbReference>
<dbReference type="Pfam" id="PF01344">
    <property type="entry name" value="Kelch_1"/>
    <property type="match status" value="3"/>
</dbReference>
<dbReference type="SUPFAM" id="SSF54695">
    <property type="entry name" value="POZ domain"/>
    <property type="match status" value="2"/>
</dbReference>
<comment type="caution">
    <text evidence="5">The sequence shown here is derived from an EMBL/GenBank/DDBJ whole genome shotgun (WGS) entry which is preliminary data.</text>
</comment>
<dbReference type="EMBL" id="RCHS01001704">
    <property type="protein sequence ID" value="RMX51998.1"/>
    <property type="molecule type" value="Genomic_DNA"/>
</dbReference>
<dbReference type="PANTHER" id="PTHR45632">
    <property type="entry name" value="LD33804P"/>
    <property type="match status" value="1"/>
</dbReference>
<evidence type="ECO:0000313" key="6">
    <source>
        <dbReference type="Proteomes" id="UP000275408"/>
    </source>
</evidence>
<dbReference type="Pfam" id="PF07646">
    <property type="entry name" value="Kelch_2"/>
    <property type="match status" value="1"/>
</dbReference>
<accession>A0A3M6UEZ4</accession>
<dbReference type="InterPro" id="IPR011705">
    <property type="entry name" value="BACK"/>
</dbReference>
<dbReference type="InterPro" id="IPR000210">
    <property type="entry name" value="BTB/POZ_dom"/>
</dbReference>
<keyword evidence="1" id="KW-0880">Kelch repeat</keyword>
<name>A0A3M6UEZ4_POCDA</name>
<evidence type="ECO:0000256" key="3">
    <source>
        <dbReference type="SAM" id="MobiDB-lite"/>
    </source>
</evidence>
<dbReference type="Gene3D" id="3.30.710.10">
    <property type="entry name" value="Potassium Channel Kv1.1, Chain A"/>
    <property type="match status" value="2"/>
</dbReference>
<keyword evidence="6" id="KW-1185">Reference proteome</keyword>